<dbReference type="AlphaFoldDB" id="A0A4V1ISR2"/>
<feature type="chain" id="PRO_5020507237" evidence="1">
    <location>
        <begin position="20"/>
        <end position="288"/>
    </location>
</feature>
<dbReference type="EMBL" id="KZ993894">
    <property type="protein sequence ID" value="RKO94447.1"/>
    <property type="molecule type" value="Genomic_DNA"/>
</dbReference>
<keyword evidence="3" id="KW-1185">Reference proteome</keyword>
<accession>A0A4V1ISR2</accession>
<sequence>MKFLELTLAAVLATTSVHAQNVTINWAVAFIGGLPGTYPPTFDSQPSPACLVAVTKSLAAAESACALSDIPRMDLISLGPGVPVPASQYPNLLSNVKTFTAAFCTTACGTALQDYAKAAVAACGTTAIYYSNSTSVFPADIQILIDEQVKLSCSHDPTLNQKDVSSYCPVVLSKSVIQMYESNAYSVSNAMFTDAALRTLYCTPCAAQHAKAYASFVGANYVSGSGAPSAFANESALIESWVSSCPTVVTPAADGVLIATPLSSAASSYGVNTGFALLAGFAAVASML</sequence>
<reference evidence="3" key="1">
    <citation type="journal article" date="2018" name="Nat. Microbiol.">
        <title>Leveraging single-cell genomics to expand the fungal tree of life.</title>
        <authorList>
            <person name="Ahrendt S.R."/>
            <person name="Quandt C.A."/>
            <person name="Ciobanu D."/>
            <person name="Clum A."/>
            <person name="Salamov A."/>
            <person name="Andreopoulos B."/>
            <person name="Cheng J.F."/>
            <person name="Woyke T."/>
            <person name="Pelin A."/>
            <person name="Henrissat B."/>
            <person name="Reynolds N.K."/>
            <person name="Benny G.L."/>
            <person name="Smith M.E."/>
            <person name="James T.Y."/>
            <person name="Grigoriev I.V."/>
        </authorList>
    </citation>
    <scope>NUCLEOTIDE SEQUENCE [LARGE SCALE GENOMIC DNA]</scope>
</reference>
<evidence type="ECO:0000313" key="3">
    <source>
        <dbReference type="Proteomes" id="UP000269721"/>
    </source>
</evidence>
<protein>
    <submittedName>
        <fullName evidence="2">Uncharacterized protein</fullName>
    </submittedName>
</protein>
<feature type="signal peptide" evidence="1">
    <location>
        <begin position="1"/>
        <end position="19"/>
    </location>
</feature>
<gene>
    <name evidence="2" type="ORF">BDK51DRAFT_51180</name>
</gene>
<dbReference type="Proteomes" id="UP000269721">
    <property type="component" value="Unassembled WGS sequence"/>
</dbReference>
<evidence type="ECO:0000256" key="1">
    <source>
        <dbReference type="SAM" id="SignalP"/>
    </source>
</evidence>
<organism evidence="2 3">
    <name type="scientific">Blyttiomyces helicus</name>
    <dbReference type="NCBI Taxonomy" id="388810"/>
    <lineage>
        <taxon>Eukaryota</taxon>
        <taxon>Fungi</taxon>
        <taxon>Fungi incertae sedis</taxon>
        <taxon>Chytridiomycota</taxon>
        <taxon>Chytridiomycota incertae sedis</taxon>
        <taxon>Chytridiomycetes</taxon>
        <taxon>Chytridiomycetes incertae sedis</taxon>
        <taxon>Blyttiomyces</taxon>
    </lineage>
</organism>
<name>A0A4V1ISR2_9FUNG</name>
<evidence type="ECO:0000313" key="2">
    <source>
        <dbReference type="EMBL" id="RKO94447.1"/>
    </source>
</evidence>
<keyword evidence="1" id="KW-0732">Signal</keyword>
<proteinExistence type="predicted"/>